<dbReference type="RefSeq" id="WP_171633191.1">
    <property type="nucleotide sequence ID" value="NZ_WHNY01000065.1"/>
</dbReference>
<protein>
    <recommendedName>
        <fullName evidence="4">Lipoprotein</fullName>
    </recommendedName>
</protein>
<proteinExistence type="predicted"/>
<evidence type="ECO:0000313" key="2">
    <source>
        <dbReference type="EMBL" id="NOU66675.1"/>
    </source>
</evidence>
<keyword evidence="3" id="KW-1185">Reference proteome</keyword>
<dbReference type="PROSITE" id="PS51257">
    <property type="entry name" value="PROKAR_LIPOPROTEIN"/>
    <property type="match status" value="1"/>
</dbReference>
<evidence type="ECO:0008006" key="4">
    <source>
        <dbReference type="Google" id="ProtNLM"/>
    </source>
</evidence>
<feature type="signal peptide" evidence="1">
    <location>
        <begin position="1"/>
        <end position="23"/>
    </location>
</feature>
<feature type="chain" id="PRO_5047033216" description="Lipoprotein" evidence="1">
    <location>
        <begin position="24"/>
        <end position="159"/>
    </location>
</feature>
<evidence type="ECO:0000313" key="3">
    <source>
        <dbReference type="Proteomes" id="UP000653578"/>
    </source>
</evidence>
<keyword evidence="1" id="KW-0732">Signal</keyword>
<evidence type="ECO:0000256" key="1">
    <source>
        <dbReference type="SAM" id="SignalP"/>
    </source>
</evidence>
<dbReference type="EMBL" id="WHNY01000065">
    <property type="protein sequence ID" value="NOU66675.1"/>
    <property type="molecule type" value="Genomic_DNA"/>
</dbReference>
<organism evidence="2 3">
    <name type="scientific">Paenibacillus plantarum</name>
    <dbReference type="NCBI Taxonomy" id="2654975"/>
    <lineage>
        <taxon>Bacteria</taxon>
        <taxon>Bacillati</taxon>
        <taxon>Bacillota</taxon>
        <taxon>Bacilli</taxon>
        <taxon>Bacillales</taxon>
        <taxon>Paenibacillaceae</taxon>
        <taxon>Paenibacillus</taxon>
    </lineage>
</organism>
<dbReference type="Proteomes" id="UP000653578">
    <property type="component" value="Unassembled WGS sequence"/>
</dbReference>
<comment type="caution">
    <text evidence="2">The sequence shown here is derived from an EMBL/GenBank/DDBJ whole genome shotgun (WGS) entry which is preliminary data.</text>
</comment>
<reference evidence="2 3" key="1">
    <citation type="submission" date="2019-10" db="EMBL/GenBank/DDBJ databases">
        <title>Description of Paenibacillus humi sp. nov.</title>
        <authorList>
            <person name="Carlier A."/>
            <person name="Qi S."/>
        </authorList>
    </citation>
    <scope>NUCLEOTIDE SEQUENCE [LARGE SCALE GENOMIC DNA]</scope>
    <source>
        <strain evidence="2 3">LMG 31461</strain>
    </source>
</reference>
<name>A0ABX1XDW8_9BACL</name>
<sequence>MKKTWVYGAATLVVLGALTTACGSKDEVIPSVATGTKDAGTATTVQVKTETGTGTGTKAATTSAKPAIDASYKVDGKNVTITYQTSNFKLSEEDMNKANVLGEGHLHLYVDGKQKAMIGKTGPLTLTNLTTGAHEIKLELQQNDHKEINVEKILNIVVK</sequence>
<accession>A0ABX1XDW8</accession>
<gene>
    <name evidence="2" type="ORF">GC096_21760</name>
</gene>